<evidence type="ECO:0000259" key="6">
    <source>
        <dbReference type="Pfam" id="PF04138"/>
    </source>
</evidence>
<keyword evidence="4 5" id="KW-0472">Membrane</keyword>
<dbReference type="RefSeq" id="WP_126550873.1">
    <property type="nucleotide sequence ID" value="NZ_BIFS01000001.1"/>
</dbReference>
<feature type="domain" description="GtrA/DPMS transmembrane" evidence="6">
    <location>
        <begin position="28"/>
        <end position="148"/>
    </location>
</feature>
<dbReference type="GO" id="GO:0000271">
    <property type="term" value="P:polysaccharide biosynthetic process"/>
    <property type="evidence" value="ECO:0007669"/>
    <property type="project" value="InterPro"/>
</dbReference>
<dbReference type="Pfam" id="PF04138">
    <property type="entry name" value="GtrA_DPMS_TM"/>
    <property type="match status" value="1"/>
</dbReference>
<dbReference type="EMBL" id="BIFS01000001">
    <property type="protein sequence ID" value="GCE19089.1"/>
    <property type="molecule type" value="Genomic_DNA"/>
</dbReference>
<keyword evidence="2 5" id="KW-0812">Transmembrane</keyword>
<accession>A0A402AJ15</accession>
<name>A0A402AJ15_9CHLR</name>
<dbReference type="OrthoDB" id="5190297at2"/>
<dbReference type="InterPro" id="IPR007267">
    <property type="entry name" value="GtrA_DPMS_TM"/>
</dbReference>
<feature type="transmembrane region" description="Helical" evidence="5">
    <location>
        <begin position="27"/>
        <end position="49"/>
    </location>
</feature>
<reference evidence="8" key="1">
    <citation type="submission" date="2018-12" db="EMBL/GenBank/DDBJ databases">
        <title>Tengunoibacter tsumagoiensis gen. nov., sp. nov., Dictyobacter kobayashii sp. nov., D. alpinus sp. nov., and D. joshuensis sp. nov. and description of Dictyobacteraceae fam. nov. within the order Ktedonobacterales isolated from Tengu-no-mugimeshi.</title>
        <authorList>
            <person name="Wang C.M."/>
            <person name="Zheng Y."/>
            <person name="Sakai Y."/>
            <person name="Toyoda A."/>
            <person name="Minakuchi Y."/>
            <person name="Abe K."/>
            <person name="Yokota A."/>
            <person name="Yabe S."/>
        </authorList>
    </citation>
    <scope>NUCLEOTIDE SEQUENCE [LARGE SCALE GENOMIC DNA]</scope>
    <source>
        <strain evidence="8">Uno11</strain>
    </source>
</reference>
<evidence type="ECO:0000256" key="3">
    <source>
        <dbReference type="ARBA" id="ARBA00022989"/>
    </source>
</evidence>
<feature type="transmembrane region" description="Helical" evidence="5">
    <location>
        <begin position="124"/>
        <end position="142"/>
    </location>
</feature>
<dbReference type="Proteomes" id="UP000287188">
    <property type="component" value="Unassembled WGS sequence"/>
</dbReference>
<dbReference type="AlphaFoldDB" id="A0A402AJ15"/>
<evidence type="ECO:0000256" key="5">
    <source>
        <dbReference type="SAM" id="Phobius"/>
    </source>
</evidence>
<organism evidence="7 8">
    <name type="scientific">Dictyobacter kobayashii</name>
    <dbReference type="NCBI Taxonomy" id="2014872"/>
    <lineage>
        <taxon>Bacteria</taxon>
        <taxon>Bacillati</taxon>
        <taxon>Chloroflexota</taxon>
        <taxon>Ktedonobacteria</taxon>
        <taxon>Ktedonobacterales</taxon>
        <taxon>Dictyobacteraceae</taxon>
        <taxon>Dictyobacter</taxon>
    </lineage>
</organism>
<evidence type="ECO:0000313" key="8">
    <source>
        <dbReference type="Proteomes" id="UP000287188"/>
    </source>
</evidence>
<keyword evidence="8" id="KW-1185">Reference proteome</keyword>
<feature type="transmembrane region" description="Helical" evidence="5">
    <location>
        <begin position="97"/>
        <end position="118"/>
    </location>
</feature>
<protein>
    <recommendedName>
        <fullName evidence="6">GtrA/DPMS transmembrane domain-containing protein</fullName>
    </recommendedName>
</protein>
<dbReference type="GO" id="GO:0016020">
    <property type="term" value="C:membrane"/>
    <property type="evidence" value="ECO:0007669"/>
    <property type="project" value="UniProtKB-SubCell"/>
</dbReference>
<evidence type="ECO:0000256" key="2">
    <source>
        <dbReference type="ARBA" id="ARBA00022692"/>
    </source>
</evidence>
<evidence type="ECO:0000256" key="4">
    <source>
        <dbReference type="ARBA" id="ARBA00023136"/>
    </source>
</evidence>
<keyword evidence="3 5" id="KW-1133">Transmembrane helix</keyword>
<proteinExistence type="predicted"/>
<comment type="caution">
    <text evidence="7">The sequence shown here is derived from an EMBL/GenBank/DDBJ whole genome shotgun (WGS) entry which is preliminary data.</text>
</comment>
<evidence type="ECO:0000256" key="1">
    <source>
        <dbReference type="ARBA" id="ARBA00004141"/>
    </source>
</evidence>
<sequence length="180" mass="20292">MVQLPGSLKQRIQRFDKIIFSRAARPFRFVCTGGLAGIIQLGLLDILVSKGWESTLANIVAFLISAQVNFIMSFFFTWRDRQPATDTQAKYVLLARWLKFHSSIVFTALLNQIVFIVARSFIPALLASALGIGVASLVNFFTMNTLVFRPKLAAVQSVYPAEEEQDMMIMNDRQPEEENV</sequence>
<comment type="subcellular location">
    <subcellularLocation>
        <location evidence="1">Membrane</location>
        <topology evidence="1">Multi-pass membrane protein</topology>
    </subcellularLocation>
</comment>
<feature type="transmembrane region" description="Helical" evidence="5">
    <location>
        <begin position="55"/>
        <end position="76"/>
    </location>
</feature>
<gene>
    <name evidence="7" type="ORF">KDK_28890</name>
</gene>
<evidence type="ECO:0000313" key="7">
    <source>
        <dbReference type="EMBL" id="GCE19089.1"/>
    </source>
</evidence>